<evidence type="ECO:0000313" key="1">
    <source>
        <dbReference type="EMBL" id="KAH7928933.1"/>
    </source>
</evidence>
<comment type="caution">
    <text evidence="1">The sequence shown here is derived from an EMBL/GenBank/DDBJ whole genome shotgun (WGS) entry which is preliminary data.</text>
</comment>
<keyword evidence="2" id="KW-1185">Reference proteome</keyword>
<accession>A0ACB8BVQ9</accession>
<protein>
    <submittedName>
        <fullName evidence="1">Uncharacterized protein</fullName>
    </submittedName>
</protein>
<proteinExistence type="predicted"/>
<dbReference type="Proteomes" id="UP000790709">
    <property type="component" value="Unassembled WGS sequence"/>
</dbReference>
<evidence type="ECO:0000313" key="2">
    <source>
        <dbReference type="Proteomes" id="UP000790709"/>
    </source>
</evidence>
<dbReference type="EMBL" id="MU266347">
    <property type="protein sequence ID" value="KAH7928933.1"/>
    <property type="molecule type" value="Genomic_DNA"/>
</dbReference>
<reference evidence="1" key="1">
    <citation type="journal article" date="2021" name="New Phytol.">
        <title>Evolutionary innovations through gain and loss of genes in the ectomycorrhizal Boletales.</title>
        <authorList>
            <person name="Wu G."/>
            <person name="Miyauchi S."/>
            <person name="Morin E."/>
            <person name="Kuo A."/>
            <person name="Drula E."/>
            <person name="Varga T."/>
            <person name="Kohler A."/>
            <person name="Feng B."/>
            <person name="Cao Y."/>
            <person name="Lipzen A."/>
            <person name="Daum C."/>
            <person name="Hundley H."/>
            <person name="Pangilinan J."/>
            <person name="Johnson J."/>
            <person name="Barry K."/>
            <person name="LaButti K."/>
            <person name="Ng V."/>
            <person name="Ahrendt S."/>
            <person name="Min B."/>
            <person name="Choi I.G."/>
            <person name="Park H."/>
            <person name="Plett J.M."/>
            <person name="Magnuson J."/>
            <person name="Spatafora J.W."/>
            <person name="Nagy L.G."/>
            <person name="Henrissat B."/>
            <person name="Grigoriev I.V."/>
            <person name="Yang Z.L."/>
            <person name="Xu J."/>
            <person name="Martin F.M."/>
        </authorList>
    </citation>
    <scope>NUCLEOTIDE SEQUENCE</scope>
    <source>
        <strain evidence="1">KUC20120723A-06</strain>
    </source>
</reference>
<gene>
    <name evidence="1" type="ORF">BV22DRAFT_1044296</name>
</gene>
<sequence>MTTSSAEGLSPPLPATQAAAPATGPIQSAPAPFLVEISSKYTLCFSPKPTDATQDIKARDLPEKYGLRRGKFYAQLKIADKTCETPYFKLPKPSRSSERTSGSVNGSPKPASNRSLNGVAEWDQPLNFEVSDSSTFNVKIYARRWLFGYKSIRRTKRDSTIKIVDFFGEGQNSKDITISLFGCGVGIEYDQSMKFHIVKKVSAPAGSP</sequence>
<organism evidence="1 2">
    <name type="scientific">Leucogyrophana mollusca</name>
    <dbReference type="NCBI Taxonomy" id="85980"/>
    <lineage>
        <taxon>Eukaryota</taxon>
        <taxon>Fungi</taxon>
        <taxon>Dikarya</taxon>
        <taxon>Basidiomycota</taxon>
        <taxon>Agaricomycotina</taxon>
        <taxon>Agaricomycetes</taxon>
        <taxon>Agaricomycetidae</taxon>
        <taxon>Boletales</taxon>
        <taxon>Boletales incertae sedis</taxon>
        <taxon>Leucogyrophana</taxon>
    </lineage>
</organism>
<name>A0ACB8BVQ9_9AGAM</name>